<feature type="compositionally biased region" description="Pro residues" evidence="1">
    <location>
        <begin position="420"/>
        <end position="440"/>
    </location>
</feature>
<evidence type="ECO:0000256" key="1">
    <source>
        <dbReference type="SAM" id="MobiDB-lite"/>
    </source>
</evidence>
<feature type="region of interest" description="Disordered" evidence="1">
    <location>
        <begin position="389"/>
        <end position="458"/>
    </location>
</feature>
<dbReference type="Proteomes" id="UP000247498">
    <property type="component" value="Unassembled WGS sequence"/>
</dbReference>
<sequence>MHGAGGERGGRGNGGAAPAGAAGAAAAAGGPRARRAAAARQARALEGAMAELHEILSDWESFDDLGSGFEEAVYGLEKHYGAAARMLLPDEEALIARIEARAAVTGAAVGAAAAAALAGAMAGGGGALGGGGATGLGGGGGAGGGPPARAWTAAGPRRAGVAPLLGRGREAPLLRARIPQAQARADHRAAAAAAAARRGRGPRAGPGELVALLEAAAARVPQRVVEEQIERIHDASTSPEELRGALFAAGMVEAFQRGCDGNPNQPERAFGQDWTERGLEVVAVEALLLLWVHPEGVQRGLQGERGPEGPRAGGHEACGTAVLLLRGVFTLHGVRGLAVDGAAKAGLEAWLHSELRATYPYVRLRADLRLSPRMADEAAAFLKGFEEEEFDQPPAGFNPPPAEFDQPPEGFDQPAGFDQPPAPGPEAPFYQAPPPGPEAPNPTRKRGRAPEEEGEGDV</sequence>
<name>A0A2V0NXR0_9CHLO</name>
<protein>
    <submittedName>
        <fullName evidence="2">Uncharacterized protein</fullName>
    </submittedName>
</protein>
<feature type="region of interest" description="Disordered" evidence="1">
    <location>
        <begin position="1"/>
        <end position="24"/>
    </location>
</feature>
<keyword evidence="3" id="KW-1185">Reference proteome</keyword>
<accession>A0A2V0NXR0</accession>
<dbReference type="EMBL" id="BDRX01000032">
    <property type="protein sequence ID" value="GBF92414.1"/>
    <property type="molecule type" value="Genomic_DNA"/>
</dbReference>
<evidence type="ECO:0000313" key="2">
    <source>
        <dbReference type="EMBL" id="GBF92414.1"/>
    </source>
</evidence>
<feature type="compositionally biased region" description="Gly residues" evidence="1">
    <location>
        <begin position="1"/>
        <end position="17"/>
    </location>
</feature>
<dbReference type="AlphaFoldDB" id="A0A2V0NXR0"/>
<gene>
    <name evidence="2" type="ORF">Rsub_04518</name>
</gene>
<comment type="caution">
    <text evidence="2">The sequence shown here is derived from an EMBL/GenBank/DDBJ whole genome shotgun (WGS) entry which is preliminary data.</text>
</comment>
<reference evidence="2 3" key="1">
    <citation type="journal article" date="2018" name="Sci. Rep.">
        <title>Raphidocelis subcapitata (=Pseudokirchneriella subcapitata) provides an insight into genome evolution and environmental adaptations in the Sphaeropleales.</title>
        <authorList>
            <person name="Suzuki S."/>
            <person name="Yamaguchi H."/>
            <person name="Nakajima N."/>
            <person name="Kawachi M."/>
        </authorList>
    </citation>
    <scope>NUCLEOTIDE SEQUENCE [LARGE SCALE GENOMIC DNA]</scope>
    <source>
        <strain evidence="2 3">NIES-35</strain>
    </source>
</reference>
<dbReference type="InParanoid" id="A0A2V0NXR0"/>
<evidence type="ECO:0000313" key="3">
    <source>
        <dbReference type="Proteomes" id="UP000247498"/>
    </source>
</evidence>
<proteinExistence type="predicted"/>
<organism evidence="2 3">
    <name type="scientific">Raphidocelis subcapitata</name>
    <dbReference type="NCBI Taxonomy" id="307507"/>
    <lineage>
        <taxon>Eukaryota</taxon>
        <taxon>Viridiplantae</taxon>
        <taxon>Chlorophyta</taxon>
        <taxon>core chlorophytes</taxon>
        <taxon>Chlorophyceae</taxon>
        <taxon>CS clade</taxon>
        <taxon>Sphaeropleales</taxon>
        <taxon>Selenastraceae</taxon>
        <taxon>Raphidocelis</taxon>
    </lineage>
</organism>